<dbReference type="OMA" id="FDDCGVY"/>
<feature type="domain" description="Ubiquitin-like protease family profile" evidence="6">
    <location>
        <begin position="148"/>
        <end position="327"/>
    </location>
</feature>
<dbReference type="RefSeq" id="XP_002770123.1">
    <property type="nucleotide sequence ID" value="XM_002770077.1"/>
</dbReference>
<evidence type="ECO:0000259" key="6">
    <source>
        <dbReference type="PROSITE" id="PS50600"/>
    </source>
</evidence>
<dbReference type="PANTHER" id="PTHR46468:SF1">
    <property type="entry name" value="SENTRIN-SPECIFIC PROTEASE 8"/>
    <property type="match status" value="1"/>
</dbReference>
<gene>
    <name evidence="7" type="ordered locus">DEHA2B13772g</name>
</gene>
<keyword evidence="8" id="KW-1185">Reference proteome</keyword>
<dbReference type="eggNOG" id="KOG3246">
    <property type="taxonomic scope" value="Eukaryota"/>
</dbReference>
<sequence>MARITFDDSKGFCYMNSLDDEIPKSKNKEMEVTNGFDLLPWDKHVIDEEDEVEDESEQQHEEQSSKKTKKLTKQERREQRQQKKINASRNRMLKRQQELSTAAIDDTKNVEDNPFAIQQDIKKLYSKITKTSGSAIKKDFKIFQYQSVALYKSDIEHILPEEWINDNNISFVYELITQMFLVKTENKFSYQIQLLYPSLVQLFLHIPIGNDFENILPIKELQKSKFIFIPVNYIDNYQQIDLEQANNGDHWVLCLLNLINNKLYVYNSMHDLDDENNELLKELTKRLKLCKSIIRNNSSIEIIQMKCDQQTNFNDCGVYVSMMTCCLIERLLYDKAINLDISNIKFNALRGRLYMLELIYKLSRQLIVAQNL</sequence>
<keyword evidence="3" id="KW-0378">Hydrolase</keyword>
<dbReference type="InterPro" id="IPR044613">
    <property type="entry name" value="Nep1/2-like"/>
</dbReference>
<keyword evidence="4" id="KW-0788">Thiol protease</keyword>
<dbReference type="SUPFAM" id="SSF54001">
    <property type="entry name" value="Cysteine proteinases"/>
    <property type="match status" value="1"/>
</dbReference>
<proteinExistence type="inferred from homology"/>
<dbReference type="AlphaFoldDB" id="B5RT02"/>
<dbReference type="GeneID" id="8998253"/>
<feature type="compositionally biased region" description="Basic and acidic residues" evidence="5">
    <location>
        <begin position="72"/>
        <end position="81"/>
    </location>
</feature>
<name>B5RT02_DEBHA</name>
<dbReference type="GO" id="GO:0008234">
    <property type="term" value="F:cysteine-type peptidase activity"/>
    <property type="evidence" value="ECO:0007669"/>
    <property type="project" value="UniProtKB-KW"/>
</dbReference>
<dbReference type="Gene3D" id="3.40.395.10">
    <property type="entry name" value="Adenoviral Proteinase, Chain A"/>
    <property type="match status" value="1"/>
</dbReference>
<dbReference type="GO" id="GO:0000338">
    <property type="term" value="P:protein deneddylation"/>
    <property type="evidence" value="ECO:0007669"/>
    <property type="project" value="TreeGrafter"/>
</dbReference>
<protein>
    <submittedName>
        <fullName evidence="7">DEHA2B13772p</fullName>
    </submittedName>
</protein>
<feature type="compositionally biased region" description="Acidic residues" evidence="5">
    <location>
        <begin position="47"/>
        <end position="56"/>
    </location>
</feature>
<comment type="similarity">
    <text evidence="1">Belongs to the peptidase C48 family.</text>
</comment>
<reference evidence="7 8" key="1">
    <citation type="journal article" date="2004" name="Nature">
        <title>Genome evolution in yeasts.</title>
        <authorList>
            <consortium name="Genolevures"/>
            <person name="Dujon B."/>
            <person name="Sherman D."/>
            <person name="Fischer G."/>
            <person name="Durrens P."/>
            <person name="Casaregola S."/>
            <person name="Lafontaine I."/>
            <person name="de Montigny J."/>
            <person name="Marck C."/>
            <person name="Neuveglise C."/>
            <person name="Talla E."/>
            <person name="Goffard N."/>
            <person name="Frangeul L."/>
            <person name="Aigle M."/>
            <person name="Anthouard V."/>
            <person name="Babour A."/>
            <person name="Barbe V."/>
            <person name="Barnay S."/>
            <person name="Blanchin S."/>
            <person name="Beckerich J.M."/>
            <person name="Beyne E."/>
            <person name="Bleykasten C."/>
            <person name="Boisrame A."/>
            <person name="Boyer J."/>
            <person name="Cattolico L."/>
            <person name="Confanioleri F."/>
            <person name="de Daruvar A."/>
            <person name="Despons L."/>
            <person name="Fabre E."/>
            <person name="Fairhead C."/>
            <person name="Ferry-Dumazet H."/>
            <person name="Groppi A."/>
            <person name="Hantraye F."/>
            <person name="Hennequin C."/>
            <person name="Jauniaux N."/>
            <person name="Joyet P."/>
            <person name="Kachouri R."/>
            <person name="Kerrest A."/>
            <person name="Koszul R."/>
            <person name="Lemaire M."/>
            <person name="Lesur I."/>
            <person name="Ma L."/>
            <person name="Muller H."/>
            <person name="Nicaud J.M."/>
            <person name="Nikolski M."/>
            <person name="Oztas S."/>
            <person name="Ozier-Kalogeropoulos O."/>
            <person name="Pellenz S."/>
            <person name="Potier S."/>
            <person name="Richard G.F."/>
            <person name="Straub M.L."/>
            <person name="Suleau A."/>
            <person name="Swennene D."/>
            <person name="Tekaia F."/>
            <person name="Wesolowski-Louvel M."/>
            <person name="Westhof E."/>
            <person name="Wirth B."/>
            <person name="Zeniou-Meyer M."/>
            <person name="Zivanovic I."/>
            <person name="Bolotin-Fukuhara M."/>
            <person name="Thierry A."/>
            <person name="Bouchier C."/>
            <person name="Caudron B."/>
            <person name="Scarpelli C."/>
            <person name="Gaillardin C."/>
            <person name="Weissenbach J."/>
            <person name="Wincker P."/>
            <person name="Souciet J.L."/>
        </authorList>
    </citation>
    <scope>NUCLEOTIDE SEQUENCE [LARGE SCALE GENOMIC DNA]</scope>
    <source>
        <strain evidence="8">ATCC 36239 / CBS 767 / BCRC 21394 / JCM 1990 / NBRC 0083 / IGC 2968</strain>
    </source>
</reference>
<evidence type="ECO:0000313" key="8">
    <source>
        <dbReference type="Proteomes" id="UP000000599"/>
    </source>
</evidence>
<feature type="region of interest" description="Disordered" evidence="5">
    <location>
        <begin position="47"/>
        <end position="92"/>
    </location>
</feature>
<dbReference type="GO" id="GO:0006508">
    <property type="term" value="P:proteolysis"/>
    <property type="evidence" value="ECO:0007669"/>
    <property type="project" value="UniProtKB-KW"/>
</dbReference>
<dbReference type="PROSITE" id="PS50600">
    <property type="entry name" value="ULP_PROTEASE"/>
    <property type="match status" value="1"/>
</dbReference>
<dbReference type="OrthoDB" id="5065855at2759"/>
<dbReference type="STRING" id="284592.B5RT02"/>
<evidence type="ECO:0000256" key="2">
    <source>
        <dbReference type="ARBA" id="ARBA00022670"/>
    </source>
</evidence>
<dbReference type="InParanoid" id="B5RT02"/>
<dbReference type="Proteomes" id="UP000000599">
    <property type="component" value="Chromosome B"/>
</dbReference>
<dbReference type="KEGG" id="dha:DEHA2B13772g"/>
<evidence type="ECO:0000256" key="5">
    <source>
        <dbReference type="SAM" id="MobiDB-lite"/>
    </source>
</evidence>
<dbReference type="EMBL" id="CR382134">
    <property type="protein sequence ID" value="CAR65492.1"/>
    <property type="molecule type" value="Genomic_DNA"/>
</dbReference>
<accession>B5RT02</accession>
<dbReference type="VEuPathDB" id="FungiDB:DEHA2B13772g"/>
<evidence type="ECO:0000256" key="3">
    <source>
        <dbReference type="ARBA" id="ARBA00022801"/>
    </source>
</evidence>
<evidence type="ECO:0000313" key="7">
    <source>
        <dbReference type="EMBL" id="CAR65492.1"/>
    </source>
</evidence>
<dbReference type="Pfam" id="PF02902">
    <property type="entry name" value="Peptidase_C48"/>
    <property type="match status" value="1"/>
</dbReference>
<dbReference type="PANTHER" id="PTHR46468">
    <property type="entry name" value="SENTRIN-SPECIFIC PROTEASE 8"/>
    <property type="match status" value="1"/>
</dbReference>
<dbReference type="GO" id="GO:0019784">
    <property type="term" value="F:deNEDDylase activity"/>
    <property type="evidence" value="ECO:0007669"/>
    <property type="project" value="InterPro"/>
</dbReference>
<organism evidence="7 8">
    <name type="scientific">Debaryomyces hansenii (strain ATCC 36239 / CBS 767 / BCRC 21394 / JCM 1990 / NBRC 0083 / IGC 2968)</name>
    <name type="common">Yeast</name>
    <name type="synonym">Torulaspora hansenii</name>
    <dbReference type="NCBI Taxonomy" id="284592"/>
    <lineage>
        <taxon>Eukaryota</taxon>
        <taxon>Fungi</taxon>
        <taxon>Dikarya</taxon>
        <taxon>Ascomycota</taxon>
        <taxon>Saccharomycotina</taxon>
        <taxon>Pichiomycetes</taxon>
        <taxon>Debaryomycetaceae</taxon>
        <taxon>Debaryomyces</taxon>
    </lineage>
</organism>
<evidence type="ECO:0000256" key="1">
    <source>
        <dbReference type="ARBA" id="ARBA00005234"/>
    </source>
</evidence>
<dbReference type="InterPro" id="IPR003653">
    <property type="entry name" value="Peptidase_C48_C"/>
</dbReference>
<keyword evidence="2" id="KW-0645">Protease</keyword>
<dbReference type="InterPro" id="IPR038765">
    <property type="entry name" value="Papain-like_cys_pep_sf"/>
</dbReference>
<dbReference type="HOGENOM" id="CLU_063260_0_0_1"/>
<evidence type="ECO:0000256" key="4">
    <source>
        <dbReference type="ARBA" id="ARBA00022807"/>
    </source>
</evidence>